<dbReference type="Proteomes" id="UP001177670">
    <property type="component" value="Unassembled WGS sequence"/>
</dbReference>
<evidence type="ECO:0000313" key="2">
    <source>
        <dbReference type="Proteomes" id="UP001177670"/>
    </source>
</evidence>
<evidence type="ECO:0000313" key="1">
    <source>
        <dbReference type="EMBL" id="KAK1124143.1"/>
    </source>
</evidence>
<protein>
    <submittedName>
        <fullName evidence="1">Uncharacterized protein</fullName>
    </submittedName>
</protein>
<reference evidence="1" key="1">
    <citation type="submission" date="2021-10" db="EMBL/GenBank/DDBJ databases">
        <title>Melipona bicolor Genome sequencing and assembly.</title>
        <authorList>
            <person name="Araujo N.S."/>
            <person name="Arias M.C."/>
        </authorList>
    </citation>
    <scope>NUCLEOTIDE SEQUENCE</scope>
    <source>
        <strain evidence="1">USP_2M_L1-L4_2017</strain>
        <tissue evidence="1">Whole body</tissue>
    </source>
</reference>
<keyword evidence="2" id="KW-1185">Reference proteome</keyword>
<sequence length="60" mass="7066">MEIGCERDATCYRRRGRWGKQQQLLGIVCSNRAKSMKKVYGMASQTGSHESHRRFNRYEI</sequence>
<organism evidence="1 2">
    <name type="scientific">Melipona bicolor</name>
    <dbReference type="NCBI Taxonomy" id="60889"/>
    <lineage>
        <taxon>Eukaryota</taxon>
        <taxon>Metazoa</taxon>
        <taxon>Ecdysozoa</taxon>
        <taxon>Arthropoda</taxon>
        <taxon>Hexapoda</taxon>
        <taxon>Insecta</taxon>
        <taxon>Pterygota</taxon>
        <taxon>Neoptera</taxon>
        <taxon>Endopterygota</taxon>
        <taxon>Hymenoptera</taxon>
        <taxon>Apocrita</taxon>
        <taxon>Aculeata</taxon>
        <taxon>Apoidea</taxon>
        <taxon>Anthophila</taxon>
        <taxon>Apidae</taxon>
        <taxon>Melipona</taxon>
    </lineage>
</organism>
<dbReference type="EMBL" id="JAHYIQ010000019">
    <property type="protein sequence ID" value="KAK1124143.1"/>
    <property type="molecule type" value="Genomic_DNA"/>
</dbReference>
<name>A0AA40FS36_9HYME</name>
<proteinExistence type="predicted"/>
<accession>A0AA40FS36</accession>
<gene>
    <name evidence="1" type="ORF">K0M31_007167</name>
</gene>
<dbReference type="AlphaFoldDB" id="A0AA40FS36"/>
<comment type="caution">
    <text evidence="1">The sequence shown here is derived from an EMBL/GenBank/DDBJ whole genome shotgun (WGS) entry which is preliminary data.</text>
</comment>